<reference evidence="2" key="1">
    <citation type="submission" date="2008-03" db="EMBL/GenBank/DDBJ databases">
        <title>Complete sequence of Thermoproteus neutrophilus V24Sta.</title>
        <authorList>
            <consortium name="US DOE Joint Genome Institute"/>
            <person name="Copeland A."/>
            <person name="Lucas S."/>
            <person name="Lapidus A."/>
            <person name="Glavina del Rio T."/>
            <person name="Dalin E."/>
            <person name="Tice H."/>
            <person name="Bruce D."/>
            <person name="Goodwin L."/>
            <person name="Pitluck S."/>
            <person name="Sims D."/>
            <person name="Brettin T."/>
            <person name="Detter J.C."/>
            <person name="Han C."/>
            <person name="Kuske C.R."/>
            <person name="Schmutz J."/>
            <person name="Larimer F."/>
            <person name="Land M."/>
            <person name="Hauser L."/>
            <person name="Kyrpides N."/>
            <person name="Mikhailova N."/>
            <person name="Biddle J.F."/>
            <person name="Zhang Z."/>
            <person name="Fitz-Gibbon S.T."/>
            <person name="Lowe T.M."/>
            <person name="Saltikov C."/>
            <person name="House C.H."/>
            <person name="Richardson P."/>
        </authorList>
    </citation>
    <scope>NUCLEOTIDE SEQUENCE [LARGE SCALE GENOMIC DNA]</scope>
    <source>
        <strain evidence="2">V24Sta</strain>
    </source>
</reference>
<evidence type="ECO:0000313" key="3">
    <source>
        <dbReference type="Proteomes" id="UP000001694"/>
    </source>
</evidence>
<dbReference type="AlphaFoldDB" id="B1YCD9"/>
<organism evidence="2 3">
    <name type="scientific">Pyrobaculum neutrophilum (strain DSM 2338 / JCM 9278 / NBRC 100436 / V24Sta)</name>
    <name type="common">Thermoproteus neutrophilus</name>
    <dbReference type="NCBI Taxonomy" id="444157"/>
    <lineage>
        <taxon>Archaea</taxon>
        <taxon>Thermoproteota</taxon>
        <taxon>Thermoprotei</taxon>
        <taxon>Thermoproteales</taxon>
        <taxon>Thermoproteaceae</taxon>
        <taxon>Pyrobaculum</taxon>
    </lineage>
</organism>
<gene>
    <name evidence="2" type="ordered locus">Tneu_0509</name>
</gene>
<dbReference type="Proteomes" id="UP000001694">
    <property type="component" value="Chromosome"/>
</dbReference>
<proteinExistence type="predicted"/>
<dbReference type="GeneID" id="6165924"/>
<dbReference type="KEGG" id="tne:Tneu_0509"/>
<dbReference type="STRING" id="444157.Tneu_0509"/>
<evidence type="ECO:0000256" key="1">
    <source>
        <dbReference type="SAM" id="MobiDB-lite"/>
    </source>
</evidence>
<feature type="region of interest" description="Disordered" evidence="1">
    <location>
        <begin position="1"/>
        <end position="30"/>
    </location>
</feature>
<keyword evidence="3" id="KW-1185">Reference proteome</keyword>
<dbReference type="eggNOG" id="arCOG06993">
    <property type="taxonomic scope" value="Archaea"/>
</dbReference>
<dbReference type="RefSeq" id="WP_012349872.1">
    <property type="nucleotide sequence ID" value="NC_010525.1"/>
</dbReference>
<evidence type="ECO:0000313" key="2">
    <source>
        <dbReference type="EMBL" id="ACB39452.1"/>
    </source>
</evidence>
<accession>B1YCD9</accession>
<dbReference type="HOGENOM" id="CLU_177469_0_0_2"/>
<sequence length="104" mass="11377">MSPVATPEPRVYTTVTNAPPPPTEPAGGQTPACVADVWHDRRAEALGLRLRTGEPRRVLVGRGTFVIYADDHGIWGIDVEVERWDRNPAEVDRALAETGVKTYG</sequence>
<name>B1YCD9_PYRNV</name>
<protein>
    <submittedName>
        <fullName evidence="2">Uncharacterized protein</fullName>
    </submittedName>
</protein>
<dbReference type="EMBL" id="CP001014">
    <property type="protein sequence ID" value="ACB39452.1"/>
    <property type="molecule type" value="Genomic_DNA"/>
</dbReference>
<dbReference type="OrthoDB" id="29002at2157"/>